<evidence type="ECO:0000313" key="2">
    <source>
        <dbReference type="Proteomes" id="UP000032066"/>
    </source>
</evidence>
<dbReference type="RefSeq" id="WP_043907350.1">
    <property type="nucleotide sequence ID" value="NZ_JXZB01000001.1"/>
</dbReference>
<name>A0A0D0PUR7_KITGR</name>
<protein>
    <submittedName>
        <fullName evidence="1">Uncharacterized protein</fullName>
    </submittedName>
</protein>
<dbReference type="AlphaFoldDB" id="A0A0D0PUR7"/>
<dbReference type="PATRIC" id="fig|2064.6.peg.219"/>
<accession>A0A0D0PUR7</accession>
<evidence type="ECO:0000313" key="1">
    <source>
        <dbReference type="EMBL" id="KIQ66274.1"/>
    </source>
</evidence>
<proteinExistence type="predicted"/>
<keyword evidence="2" id="KW-1185">Reference proteome</keyword>
<reference evidence="1 2" key="1">
    <citation type="submission" date="2015-02" db="EMBL/GenBank/DDBJ databases">
        <title>Draft genome sequence of Kitasatospora griseola MF730-N6, a bafilomycin, terpentecin and satosporin producer.</title>
        <authorList>
            <person name="Arens J.C."/>
            <person name="Haltli B."/>
            <person name="Kerr R.G."/>
        </authorList>
    </citation>
    <scope>NUCLEOTIDE SEQUENCE [LARGE SCALE GENOMIC DNA]</scope>
    <source>
        <strain evidence="1 2">MF730-N6</strain>
    </source>
</reference>
<dbReference type="EMBL" id="JXZB01000001">
    <property type="protein sequence ID" value="KIQ66274.1"/>
    <property type="molecule type" value="Genomic_DNA"/>
</dbReference>
<comment type="caution">
    <text evidence="1">The sequence shown here is derived from an EMBL/GenBank/DDBJ whole genome shotgun (WGS) entry which is preliminary data.</text>
</comment>
<organism evidence="1 2">
    <name type="scientific">Kitasatospora griseola</name>
    <name type="common">Streptomyces griseolosporeus</name>
    <dbReference type="NCBI Taxonomy" id="2064"/>
    <lineage>
        <taxon>Bacteria</taxon>
        <taxon>Bacillati</taxon>
        <taxon>Actinomycetota</taxon>
        <taxon>Actinomycetes</taxon>
        <taxon>Kitasatosporales</taxon>
        <taxon>Streptomycetaceae</taxon>
        <taxon>Kitasatospora</taxon>
    </lineage>
</organism>
<dbReference type="OrthoDB" id="3872442at2"/>
<gene>
    <name evidence="1" type="ORF">TR51_00990</name>
</gene>
<dbReference type="Proteomes" id="UP000032066">
    <property type="component" value="Unassembled WGS sequence"/>
</dbReference>
<sequence>MDLVYASLRRKEPGPAPTQESGEVVGILWAHALPGDALQHVTVVCKADQVDVLLYLLTRHPADGPSTSVRTAHSLLARSYRASPLLARRYRRPTPAG</sequence>